<dbReference type="InterPro" id="IPR001245">
    <property type="entry name" value="Ser-Thr/Tyr_kinase_cat_dom"/>
</dbReference>
<dbReference type="Gene3D" id="3.30.200.20">
    <property type="entry name" value="Phosphorylase Kinase, domain 1"/>
    <property type="match status" value="1"/>
</dbReference>
<keyword evidence="4" id="KW-0418">Kinase</keyword>
<dbReference type="InterPro" id="IPR050167">
    <property type="entry name" value="Ser_Thr_protein_kinase"/>
</dbReference>
<dbReference type="InterPro" id="IPR000270">
    <property type="entry name" value="PB1_dom"/>
</dbReference>
<dbReference type="GO" id="GO:0004674">
    <property type="term" value="F:protein serine/threonine kinase activity"/>
    <property type="evidence" value="ECO:0007669"/>
    <property type="project" value="UniProtKB-KW"/>
</dbReference>
<dbReference type="PANTHER" id="PTHR23257">
    <property type="entry name" value="SERINE-THREONINE PROTEIN KINASE"/>
    <property type="match status" value="1"/>
</dbReference>
<evidence type="ECO:0000256" key="4">
    <source>
        <dbReference type="ARBA" id="ARBA00022777"/>
    </source>
</evidence>
<dbReference type="SUPFAM" id="SSF56112">
    <property type="entry name" value="Protein kinase-like (PK-like)"/>
    <property type="match status" value="1"/>
</dbReference>
<reference evidence="10" key="2">
    <citation type="submission" date="2025-08" db="UniProtKB">
        <authorList>
            <consortium name="RefSeq"/>
        </authorList>
    </citation>
    <scope>IDENTIFICATION</scope>
    <source>
        <tissue evidence="10">Seedling</tissue>
    </source>
</reference>
<dbReference type="Pfam" id="PF00564">
    <property type="entry name" value="PB1"/>
    <property type="match status" value="1"/>
</dbReference>
<feature type="compositionally biased region" description="Polar residues" evidence="7">
    <location>
        <begin position="21"/>
        <end position="31"/>
    </location>
</feature>
<feature type="compositionally biased region" description="Polar residues" evidence="7">
    <location>
        <begin position="1"/>
        <end position="11"/>
    </location>
</feature>
<evidence type="ECO:0000256" key="6">
    <source>
        <dbReference type="PROSITE-ProRule" id="PRU10141"/>
    </source>
</evidence>
<reference evidence="9" key="1">
    <citation type="submission" date="2025-05" db="UniProtKB">
        <authorList>
            <consortium name="RefSeq"/>
        </authorList>
    </citation>
    <scope>NUCLEOTIDE SEQUENCE [LARGE SCALE GENOMIC DNA]</scope>
</reference>
<dbReference type="PANTHER" id="PTHR23257:SF824">
    <property type="entry name" value="PROTEIN KINASE DOMAIN-CONTAINING PROTEIN"/>
    <property type="match status" value="1"/>
</dbReference>
<gene>
    <name evidence="10" type="primary">LOC107429777</name>
</gene>
<dbReference type="InterPro" id="IPR000719">
    <property type="entry name" value="Prot_kinase_dom"/>
</dbReference>
<dbReference type="InParanoid" id="A0A6P4AG25"/>
<evidence type="ECO:0000256" key="3">
    <source>
        <dbReference type="ARBA" id="ARBA00022741"/>
    </source>
</evidence>
<keyword evidence="5 6" id="KW-0067">ATP-binding</keyword>
<feature type="compositionally biased region" description="Polar residues" evidence="7">
    <location>
        <begin position="829"/>
        <end position="843"/>
    </location>
</feature>
<dbReference type="Pfam" id="PF07714">
    <property type="entry name" value="PK_Tyr_Ser-Thr"/>
    <property type="match status" value="1"/>
</dbReference>
<dbReference type="CDD" id="cd13999">
    <property type="entry name" value="STKc_MAP3K-like"/>
    <property type="match status" value="1"/>
</dbReference>
<dbReference type="InterPro" id="IPR008271">
    <property type="entry name" value="Ser/Thr_kinase_AS"/>
</dbReference>
<dbReference type="AlphaFoldDB" id="A0A6P4AG25"/>
<dbReference type="InterPro" id="IPR011009">
    <property type="entry name" value="Kinase-like_dom_sf"/>
</dbReference>
<dbReference type="GO" id="GO:0005737">
    <property type="term" value="C:cytoplasm"/>
    <property type="evidence" value="ECO:0007669"/>
    <property type="project" value="TreeGrafter"/>
</dbReference>
<dbReference type="SMART" id="SM00220">
    <property type="entry name" value="S_TKc"/>
    <property type="match status" value="1"/>
</dbReference>
<dbReference type="Gene3D" id="3.10.20.90">
    <property type="entry name" value="Phosphatidylinositol 3-kinase Catalytic Subunit, Chain A, domain 1"/>
    <property type="match status" value="1"/>
</dbReference>
<dbReference type="PROSITE" id="PS00107">
    <property type="entry name" value="PROTEIN_KINASE_ATP"/>
    <property type="match status" value="1"/>
</dbReference>
<feature type="domain" description="Protein kinase" evidence="8">
    <location>
        <begin position="932"/>
        <end position="1198"/>
    </location>
</feature>
<dbReference type="SMART" id="SM00666">
    <property type="entry name" value="PB1"/>
    <property type="match status" value="1"/>
</dbReference>
<evidence type="ECO:0000313" key="9">
    <source>
        <dbReference type="Proteomes" id="UP001652623"/>
    </source>
</evidence>
<keyword evidence="2" id="KW-0808">Transferase</keyword>
<dbReference type="SUPFAM" id="SSF54277">
    <property type="entry name" value="CAD &amp; PB1 domains"/>
    <property type="match status" value="1"/>
</dbReference>
<dbReference type="PROSITE" id="PS50011">
    <property type="entry name" value="PROTEIN_KINASE_DOM"/>
    <property type="match status" value="1"/>
</dbReference>
<evidence type="ECO:0000313" key="10">
    <source>
        <dbReference type="RefSeq" id="XP_015896013.4"/>
    </source>
</evidence>
<feature type="region of interest" description="Disordered" evidence="7">
    <location>
        <begin position="1"/>
        <end position="35"/>
    </location>
</feature>
<dbReference type="Gene3D" id="1.10.510.10">
    <property type="entry name" value="Transferase(Phosphotransferase) domain 1"/>
    <property type="match status" value="1"/>
</dbReference>
<evidence type="ECO:0000256" key="1">
    <source>
        <dbReference type="ARBA" id="ARBA00022527"/>
    </source>
</evidence>
<evidence type="ECO:0000256" key="7">
    <source>
        <dbReference type="SAM" id="MobiDB-lite"/>
    </source>
</evidence>
<dbReference type="GO" id="GO:0007165">
    <property type="term" value="P:signal transduction"/>
    <property type="evidence" value="ECO:0007669"/>
    <property type="project" value="TreeGrafter"/>
</dbReference>
<evidence type="ECO:0000256" key="5">
    <source>
        <dbReference type="ARBA" id="ARBA00022840"/>
    </source>
</evidence>
<dbReference type="GeneID" id="107429777"/>
<feature type="binding site" evidence="6">
    <location>
        <position position="959"/>
    </location>
    <ligand>
        <name>ATP</name>
        <dbReference type="ChEBI" id="CHEBI:30616"/>
    </ligand>
</feature>
<accession>A0A6P4AG25</accession>
<dbReference type="RefSeq" id="XP_015896013.4">
    <property type="nucleotide sequence ID" value="XM_016040527.4"/>
</dbReference>
<feature type="region of interest" description="Disordered" evidence="7">
    <location>
        <begin position="808"/>
        <end position="883"/>
    </location>
</feature>
<dbReference type="PROSITE" id="PS00108">
    <property type="entry name" value="PROTEIN_KINASE_ST"/>
    <property type="match status" value="1"/>
</dbReference>
<dbReference type="KEGG" id="zju:107429777"/>
<sequence>MMATSQFQETPSAKFEDHPVTDSTKTINSLSHRNEHSHQISLSGLSLYETSMKEPPLHHHHHLSRRKRPTNNNNQLKKLKLVCSFNGCFQTRPPSAKLRYVGGETRIISVDRNISFLKLRSKIADLCPKTTSFVLKYQLPESDPACFDSGTPLVLIASDDDVRCMIDEYDKLELYCKNARLWVYVCSNNGGDNAMVMNQLYGNCTGIKGLNGLEYETAIGGGGGGVNNGFESHSQKCENQVFGAQVDGKVVNNLGGVRCGCGDDSLRTIGGGGVNSETAIGGGGGGVNNGFESHSQKCENQVFGAQVDGKVINNLGGVRCDCGDDSLRTILLKQRMVAKQSAQIHSSQGVWGFASAENEAGTVCCGENRKFDHPLIDLGPQQPQVSISRDEVIQSFEDLDVLDSKTAGTHVPRSENWVQFPAPRPIPLNPMDGNLRVEPNSSTQCLAVNCGSVFCNGCWIPSGSLSALQGSSNLKQLGSYGEGLLCGFGAKQDWRNTGPVQMSNFNRENIMPWGAVSVPCVDHLTGVAYPQNSMYNGNRVCDGFRSSIRNHRFGVNDSRNQRLCSYHAQDLRNMAEMGNHRAAARLDGRNSMGKSYYVLRPNTSIAKQGQSMRVFYPHSWRQRSVFPEQQVLNGRANMKDYSMNKKETLLYDVQYSNDKLRDQRGPAVSPSRNSKVEESYLAYAGACSRLNSQILSSRDAIESSNPCMTTMKTRADLLSGSNCEKYEISSQTLDDNFGEIPTSFDPIHCYEVANVSGFSNGLIHSNGTELGYNKKFLGDVVAVDSLSNHRNDSKDVQVHKEEIASSVNSFLGNPSPSSSKEVKPPAFSPGSSTDASSDATLKAQSKAVDLMEEGQHGGSKLSSQNAGEMKKNHVQEGEVQQDSLCSLSIDEKTNNKESHKSSKVIDGIPSDLAGFYTHLATRELQTIKNCDLEYIKELGSGTYGSVYHGKWKGCDVAVKRIKPSCFTDGTVEEDRLVADFWKEAHMLGQLHHPNIVAFYGVVTDGPVTNLATVTEYMVNGSLKQVFRRKDRSIDRRKRLIIAMDAAFGMEYLHGKGIVHFDLKSHNFLVNMRDPQRPICKIGDLGLSKIKQKTLVSGGVRGTIPWMAPELLNSNNNLVTEKVDVYSFGIVMWELLTGEEPYVNMRSEDIIAGIIKGNLRPDIPTWCDPAWRSLMEKCWSRDPDSRPSFTEISKELRTISATMNIK</sequence>
<protein>
    <submittedName>
        <fullName evidence="10">Uncharacterized protein LOC107429777</fullName>
    </submittedName>
</protein>
<evidence type="ECO:0000259" key="8">
    <source>
        <dbReference type="PROSITE" id="PS50011"/>
    </source>
</evidence>
<dbReference type="CDD" id="cd06410">
    <property type="entry name" value="PB1_UP2"/>
    <property type="match status" value="1"/>
</dbReference>
<dbReference type="Proteomes" id="UP001652623">
    <property type="component" value="Chromosome 1"/>
</dbReference>
<dbReference type="GO" id="GO:0005524">
    <property type="term" value="F:ATP binding"/>
    <property type="evidence" value="ECO:0007669"/>
    <property type="project" value="UniProtKB-UniRule"/>
</dbReference>
<name>A0A6P4AG25_ZIZJJ</name>
<proteinExistence type="predicted"/>
<organism evidence="9 10">
    <name type="scientific">Ziziphus jujuba</name>
    <name type="common">Chinese jujube</name>
    <name type="synonym">Ziziphus sativa</name>
    <dbReference type="NCBI Taxonomy" id="326968"/>
    <lineage>
        <taxon>Eukaryota</taxon>
        <taxon>Viridiplantae</taxon>
        <taxon>Streptophyta</taxon>
        <taxon>Embryophyta</taxon>
        <taxon>Tracheophyta</taxon>
        <taxon>Spermatophyta</taxon>
        <taxon>Magnoliopsida</taxon>
        <taxon>eudicotyledons</taxon>
        <taxon>Gunneridae</taxon>
        <taxon>Pentapetalae</taxon>
        <taxon>rosids</taxon>
        <taxon>fabids</taxon>
        <taxon>Rosales</taxon>
        <taxon>Rhamnaceae</taxon>
        <taxon>Paliureae</taxon>
        <taxon>Ziziphus</taxon>
    </lineage>
</organism>
<keyword evidence="1" id="KW-0723">Serine/threonine-protein kinase</keyword>
<dbReference type="PRINTS" id="PR00109">
    <property type="entry name" value="TYRKINASE"/>
</dbReference>
<evidence type="ECO:0000256" key="2">
    <source>
        <dbReference type="ARBA" id="ARBA00022679"/>
    </source>
</evidence>
<dbReference type="InterPro" id="IPR017441">
    <property type="entry name" value="Protein_kinase_ATP_BS"/>
</dbReference>
<keyword evidence="9" id="KW-1185">Reference proteome</keyword>
<keyword evidence="3 6" id="KW-0547">Nucleotide-binding</keyword>